<evidence type="ECO:0000313" key="17">
    <source>
        <dbReference type="EMBL" id="WRP16678.1"/>
    </source>
</evidence>
<keyword evidence="7" id="KW-0547">Nucleotide-binding</keyword>
<feature type="transmembrane region" description="Helical" evidence="15">
    <location>
        <begin position="649"/>
        <end position="671"/>
    </location>
</feature>
<gene>
    <name evidence="17" type="primary">feoB</name>
    <name evidence="17" type="ORF">U7230_11330</name>
</gene>
<dbReference type="PANTHER" id="PTHR43185:SF1">
    <property type="entry name" value="FE(2+) TRANSPORTER FEOB"/>
    <property type="match status" value="1"/>
</dbReference>
<accession>A0ABZ1BX56</accession>
<name>A0ABZ1BX56_9FIRM</name>
<evidence type="ECO:0000256" key="5">
    <source>
        <dbReference type="ARBA" id="ARBA00022496"/>
    </source>
</evidence>
<evidence type="ECO:0000256" key="15">
    <source>
        <dbReference type="RuleBase" id="RU362098"/>
    </source>
</evidence>
<keyword evidence="11 15" id="KW-0342">GTP-binding</keyword>
<evidence type="ECO:0000256" key="4">
    <source>
        <dbReference type="ARBA" id="ARBA00022475"/>
    </source>
</evidence>
<dbReference type="Gene3D" id="3.40.50.300">
    <property type="entry name" value="P-loop containing nucleotide triphosphate hydrolases"/>
    <property type="match status" value="1"/>
</dbReference>
<dbReference type="PANTHER" id="PTHR43185">
    <property type="entry name" value="FERROUS IRON TRANSPORT PROTEIN B"/>
    <property type="match status" value="1"/>
</dbReference>
<dbReference type="SUPFAM" id="SSF52540">
    <property type="entry name" value="P-loop containing nucleoside triphosphate hydrolases"/>
    <property type="match status" value="1"/>
</dbReference>
<feature type="transmembrane region" description="Helical" evidence="15">
    <location>
        <begin position="468"/>
        <end position="489"/>
    </location>
</feature>
<sequence length="688" mass="73449">MKSCCTQAGPGIVDTPARPFRIALVGNPNVGKSSLFNLLTGMHQHVGNWPGKTVERRDGLVMVDGRSAVVTDLPGVYSLTPYTLEESVARAFLLREVPDLIIDAVDSTHLERNLYLTLELLELGLPVVIALTMSDVARHAGVRVDAGAMERLLGVPVVPIAVPTGEGIATLLDWIARAARGEVAAPPPGSVRYSPELEAAIEEVEGRMPAGEGRPRRWLALKVLEEDPEIREGWLPQRSGPWDEGLPALPGGALAVADARYLWIQQHLPRLLSRGRARSAPDPSAVADRIDRWVTHRVLGLPITLGLLALSIWGAFRVATPLQEWIEAGFAWLGAELAGAAGLLGAPAWVTPLVTNGIVGGLATVAAFAPLVAVFFLFSGLLEDSGYLARAAFVLDRLLGRFGLQGRAGIGLLIGYGCNVPSVMAARTASSQRVRLLSILVAPLVICSARLVVISFIASAFFPGGRAAWVVVGIYGLGAALVVLAARILHGSVLRGEEEPFFIELPPYRLPRVRNVALYAWQQSVHFLSRALTIIAPMTLVVWALSYFPSGSVETSVLGRLGQWLAPAGRQLGLDWQMVVALFTGFLAKEGTLSSLSVLYAHDGAPTGLATALRAAMSIPQALSFLLFFAFYTPCLATTTTIYQETRSVRWTAVAMLYPLALAALLAGAAYRIASIPGVRALLAARVG</sequence>
<dbReference type="CDD" id="cd01879">
    <property type="entry name" value="FeoB"/>
    <property type="match status" value="1"/>
</dbReference>
<evidence type="ECO:0000256" key="13">
    <source>
        <dbReference type="ARBA" id="ARBA00031200"/>
    </source>
</evidence>
<feature type="transmembrane region" description="Helical" evidence="15">
    <location>
        <begin position="622"/>
        <end position="643"/>
    </location>
</feature>
<keyword evidence="18" id="KW-1185">Reference proteome</keyword>
<keyword evidence="5 15" id="KW-0410">Iron transport</keyword>
<feature type="transmembrane region" description="Helical" evidence="15">
    <location>
        <begin position="328"/>
        <end position="350"/>
    </location>
</feature>
<evidence type="ECO:0000256" key="3">
    <source>
        <dbReference type="ARBA" id="ARBA00022448"/>
    </source>
</evidence>
<dbReference type="InterPro" id="IPR011642">
    <property type="entry name" value="Gate_dom"/>
</dbReference>
<dbReference type="Pfam" id="PF02421">
    <property type="entry name" value="FeoB_N"/>
    <property type="match status" value="1"/>
</dbReference>
<organism evidence="17 18">
    <name type="scientific">Carboxydichorda subterranea</name>
    <dbReference type="NCBI Taxonomy" id="3109565"/>
    <lineage>
        <taxon>Bacteria</taxon>
        <taxon>Bacillati</taxon>
        <taxon>Bacillota</taxon>
        <taxon>Limnochordia</taxon>
        <taxon>Limnochordales</taxon>
        <taxon>Geochordaceae</taxon>
        <taxon>Carboxydichorda</taxon>
    </lineage>
</organism>
<comment type="function">
    <text evidence="1 15">Probable transporter of a GTP-driven Fe(2+) uptake system.</text>
</comment>
<dbReference type="PROSITE" id="PS51711">
    <property type="entry name" value="G_FEOB"/>
    <property type="match status" value="1"/>
</dbReference>
<proteinExistence type="inferred from homology"/>
<feature type="transmembrane region" description="Helical" evidence="15">
    <location>
        <begin position="436"/>
        <end position="462"/>
    </location>
</feature>
<dbReference type="PRINTS" id="PR00326">
    <property type="entry name" value="GTP1OBG"/>
</dbReference>
<dbReference type="InterPro" id="IPR041069">
    <property type="entry name" value="FeoB_Cyto"/>
</dbReference>
<dbReference type="InterPro" id="IPR027417">
    <property type="entry name" value="P-loop_NTPase"/>
</dbReference>
<dbReference type="InterPro" id="IPR006073">
    <property type="entry name" value="GTP-bd"/>
</dbReference>
<dbReference type="Gene3D" id="1.10.287.1770">
    <property type="match status" value="1"/>
</dbReference>
<comment type="similarity">
    <text evidence="15">Belongs to the TRAFAC class TrmE-Era-EngA-EngB-Septin-like GTPase superfamily. FeoB GTPase (TC 9.A.8) family.</text>
</comment>
<dbReference type="NCBIfam" id="TIGR00437">
    <property type="entry name" value="feoB"/>
    <property type="match status" value="1"/>
</dbReference>
<keyword evidence="9 15" id="KW-0408">Iron</keyword>
<dbReference type="Pfam" id="PF17910">
    <property type="entry name" value="FeoB_Cyto"/>
    <property type="match status" value="1"/>
</dbReference>
<reference evidence="17 18" key="1">
    <citation type="journal article" date="2024" name="Front. Microbiol.">
        <title>Novel thermophilic genera Geochorda gen. nov. and Carboxydochorda gen. nov. from the deep terrestrial subsurface reveal the ecophysiological diversity in the class Limnochordia.</title>
        <authorList>
            <person name="Karnachuk O.V."/>
            <person name="Lukina A.P."/>
            <person name="Avakyan M.R."/>
            <person name="Kadnikov V.V."/>
            <person name="Begmatov S."/>
            <person name="Beletsky A.V."/>
            <person name="Vlasova K.G."/>
            <person name="Novikov A.A."/>
            <person name="Shcherbakova V.A."/>
            <person name="Mardanov A.V."/>
            <person name="Ravin N.V."/>
        </authorList>
    </citation>
    <scope>NUCLEOTIDE SEQUENCE [LARGE SCALE GENOMIC DNA]</scope>
    <source>
        <strain evidence="17 18">L945</strain>
    </source>
</reference>
<evidence type="ECO:0000256" key="2">
    <source>
        <dbReference type="ARBA" id="ARBA00004651"/>
    </source>
</evidence>
<dbReference type="Pfam" id="PF07664">
    <property type="entry name" value="FeoB_C"/>
    <property type="match status" value="1"/>
</dbReference>
<protein>
    <recommendedName>
        <fullName evidence="13 14">Ferrous iron transport protein B</fullName>
    </recommendedName>
</protein>
<keyword evidence="8 15" id="KW-1133">Transmembrane helix</keyword>
<evidence type="ECO:0000256" key="14">
    <source>
        <dbReference type="NCBIfam" id="TIGR00437"/>
    </source>
</evidence>
<dbReference type="InterPro" id="IPR003373">
    <property type="entry name" value="Fe2_transport_prot-B"/>
</dbReference>
<keyword evidence="6 15" id="KW-0812">Transmembrane</keyword>
<dbReference type="EMBL" id="CP141615">
    <property type="protein sequence ID" value="WRP16678.1"/>
    <property type="molecule type" value="Genomic_DNA"/>
</dbReference>
<keyword evidence="4" id="KW-1003">Cell membrane</keyword>
<dbReference type="InterPro" id="IPR011640">
    <property type="entry name" value="Fe2_transport_prot_B_C"/>
</dbReference>
<dbReference type="Pfam" id="PF07670">
    <property type="entry name" value="Gate"/>
    <property type="match status" value="2"/>
</dbReference>
<evidence type="ECO:0000256" key="6">
    <source>
        <dbReference type="ARBA" id="ARBA00022692"/>
    </source>
</evidence>
<evidence type="ECO:0000313" key="18">
    <source>
        <dbReference type="Proteomes" id="UP001332192"/>
    </source>
</evidence>
<comment type="subcellular location">
    <subcellularLocation>
        <location evidence="2 15">Cell membrane</location>
        <topology evidence="2 15">Multi-pass membrane protein</topology>
    </subcellularLocation>
</comment>
<evidence type="ECO:0000256" key="10">
    <source>
        <dbReference type="ARBA" id="ARBA00023065"/>
    </source>
</evidence>
<dbReference type="InterPro" id="IPR030389">
    <property type="entry name" value="G_FEOB_dom"/>
</dbReference>
<evidence type="ECO:0000256" key="8">
    <source>
        <dbReference type="ARBA" id="ARBA00022989"/>
    </source>
</evidence>
<dbReference type="Proteomes" id="UP001332192">
    <property type="component" value="Chromosome"/>
</dbReference>
<feature type="transmembrane region" description="Helical" evidence="15">
    <location>
        <begin position="362"/>
        <end position="382"/>
    </location>
</feature>
<dbReference type="InterPro" id="IPR050860">
    <property type="entry name" value="FeoB_GTPase"/>
</dbReference>
<feature type="transmembrane region" description="Helical" evidence="15">
    <location>
        <begin position="402"/>
        <end position="424"/>
    </location>
</feature>
<evidence type="ECO:0000259" key="16">
    <source>
        <dbReference type="PROSITE" id="PS51711"/>
    </source>
</evidence>
<feature type="transmembrane region" description="Helical" evidence="15">
    <location>
        <begin position="527"/>
        <end position="548"/>
    </location>
</feature>
<dbReference type="RefSeq" id="WP_324715950.1">
    <property type="nucleotide sequence ID" value="NZ_CP141615.1"/>
</dbReference>
<evidence type="ECO:0000256" key="11">
    <source>
        <dbReference type="ARBA" id="ARBA00023134"/>
    </source>
</evidence>
<evidence type="ECO:0000256" key="1">
    <source>
        <dbReference type="ARBA" id="ARBA00003926"/>
    </source>
</evidence>
<evidence type="ECO:0000256" key="12">
    <source>
        <dbReference type="ARBA" id="ARBA00023136"/>
    </source>
</evidence>
<evidence type="ECO:0000256" key="7">
    <source>
        <dbReference type="ARBA" id="ARBA00022741"/>
    </source>
</evidence>
<keyword evidence="3 15" id="KW-0813">Transport</keyword>
<evidence type="ECO:0000256" key="9">
    <source>
        <dbReference type="ARBA" id="ARBA00023004"/>
    </source>
</evidence>
<feature type="transmembrane region" description="Helical" evidence="15">
    <location>
        <begin position="298"/>
        <end position="316"/>
    </location>
</feature>
<feature type="domain" description="FeoB-type G" evidence="16">
    <location>
        <begin position="19"/>
        <end position="181"/>
    </location>
</feature>
<keyword evidence="12 15" id="KW-0472">Membrane</keyword>
<keyword evidence="10" id="KW-0406">Ion transport</keyword>